<gene>
    <name evidence="3" type="ORF">C7212DRAFT_73006</name>
</gene>
<dbReference type="STRING" id="42249.A0A317SSL4"/>
<feature type="non-terminal residue" evidence="3">
    <location>
        <position position="1"/>
    </location>
</feature>
<name>A0A317SSL4_9PEZI</name>
<keyword evidence="4" id="KW-1185">Reference proteome</keyword>
<sequence>LKTLEKEFWEVLKWLNVVDPNTNFSSALEVHKPGTEIWPLEGPEYLKWKEGKEGVLWLYGISGCGKSVL</sequence>
<accession>A0A317SSL4</accession>
<evidence type="ECO:0000313" key="3">
    <source>
        <dbReference type="EMBL" id="PWW77344.1"/>
    </source>
</evidence>
<evidence type="ECO:0000256" key="1">
    <source>
        <dbReference type="ARBA" id="ARBA00022737"/>
    </source>
</evidence>
<feature type="non-terminal residue" evidence="3">
    <location>
        <position position="69"/>
    </location>
</feature>
<evidence type="ECO:0000259" key="2">
    <source>
        <dbReference type="Pfam" id="PF24883"/>
    </source>
</evidence>
<dbReference type="EMBL" id="PYWC01000023">
    <property type="protein sequence ID" value="PWW77344.1"/>
    <property type="molecule type" value="Genomic_DNA"/>
</dbReference>
<dbReference type="Pfam" id="PF24883">
    <property type="entry name" value="NPHP3_N"/>
    <property type="match status" value="1"/>
</dbReference>
<feature type="domain" description="Nephrocystin 3-like N-terminal" evidence="2">
    <location>
        <begin position="34"/>
        <end position="69"/>
    </location>
</feature>
<keyword evidence="1" id="KW-0677">Repeat</keyword>
<dbReference type="Proteomes" id="UP000246991">
    <property type="component" value="Unassembled WGS sequence"/>
</dbReference>
<evidence type="ECO:0000313" key="4">
    <source>
        <dbReference type="Proteomes" id="UP000246991"/>
    </source>
</evidence>
<reference evidence="3 4" key="1">
    <citation type="submission" date="2018-03" db="EMBL/GenBank/DDBJ databases">
        <title>Genomes of Pezizomycetes fungi and the evolution of truffles.</title>
        <authorList>
            <person name="Murat C."/>
            <person name="Payen T."/>
            <person name="Noel B."/>
            <person name="Kuo A."/>
            <person name="Martin F.M."/>
        </authorList>
    </citation>
    <scope>NUCLEOTIDE SEQUENCE [LARGE SCALE GENOMIC DNA]</scope>
    <source>
        <strain evidence="3">091103-1</strain>
    </source>
</reference>
<proteinExistence type="predicted"/>
<organism evidence="3 4">
    <name type="scientific">Tuber magnatum</name>
    <name type="common">white Piedmont truffle</name>
    <dbReference type="NCBI Taxonomy" id="42249"/>
    <lineage>
        <taxon>Eukaryota</taxon>
        <taxon>Fungi</taxon>
        <taxon>Dikarya</taxon>
        <taxon>Ascomycota</taxon>
        <taxon>Pezizomycotina</taxon>
        <taxon>Pezizomycetes</taxon>
        <taxon>Pezizales</taxon>
        <taxon>Tuberaceae</taxon>
        <taxon>Tuber</taxon>
    </lineage>
</organism>
<dbReference type="OrthoDB" id="194358at2759"/>
<dbReference type="AlphaFoldDB" id="A0A317SSL4"/>
<protein>
    <recommendedName>
        <fullName evidence="2">Nephrocystin 3-like N-terminal domain-containing protein</fullName>
    </recommendedName>
</protein>
<comment type="caution">
    <text evidence="3">The sequence shown here is derived from an EMBL/GenBank/DDBJ whole genome shotgun (WGS) entry which is preliminary data.</text>
</comment>
<dbReference type="InterPro" id="IPR056884">
    <property type="entry name" value="NPHP3-like_N"/>
</dbReference>